<evidence type="ECO:0000313" key="2">
    <source>
        <dbReference type="EMBL" id="MPM54557.1"/>
    </source>
</evidence>
<sequence>MQINSLENDEDFMRTEKKSSELILENNRLVDIISELNIELDKIKTENRNTISQNIELNKSNKSYQHDIQKIQKLTTAFENLKKNNEEQSATIANLKTELTHYKKRVYDENSLFAIDNFNVNNEIESKYKQQIEALNLEVKNIKDSNKELLSENLLLKNEIKNINDNLQNEQNRNHLVPEQNKNQQQDSEKDEIINKLESFISKLEKKL</sequence>
<name>A0A645AND7_9ZZZZ</name>
<organism evidence="2">
    <name type="scientific">bioreactor metagenome</name>
    <dbReference type="NCBI Taxonomy" id="1076179"/>
    <lineage>
        <taxon>unclassified sequences</taxon>
        <taxon>metagenomes</taxon>
        <taxon>ecological metagenomes</taxon>
    </lineage>
</organism>
<reference evidence="2" key="1">
    <citation type="submission" date="2019-08" db="EMBL/GenBank/DDBJ databases">
        <authorList>
            <person name="Kucharzyk K."/>
            <person name="Murdoch R.W."/>
            <person name="Higgins S."/>
            <person name="Loffler F."/>
        </authorList>
    </citation>
    <scope>NUCLEOTIDE SEQUENCE</scope>
</reference>
<evidence type="ECO:0000256" key="1">
    <source>
        <dbReference type="SAM" id="MobiDB-lite"/>
    </source>
</evidence>
<comment type="caution">
    <text evidence="2">The sequence shown here is derived from an EMBL/GenBank/DDBJ whole genome shotgun (WGS) entry which is preliminary data.</text>
</comment>
<proteinExistence type="predicted"/>
<dbReference type="EMBL" id="VSSQ01014859">
    <property type="protein sequence ID" value="MPM54557.1"/>
    <property type="molecule type" value="Genomic_DNA"/>
</dbReference>
<gene>
    <name evidence="2" type="ORF">SDC9_101335</name>
</gene>
<protein>
    <submittedName>
        <fullName evidence="2">Uncharacterized protein</fullName>
    </submittedName>
</protein>
<dbReference type="AlphaFoldDB" id="A0A645AND7"/>
<accession>A0A645AND7</accession>
<feature type="region of interest" description="Disordered" evidence="1">
    <location>
        <begin position="170"/>
        <end position="191"/>
    </location>
</feature>